<dbReference type="Pfam" id="PF00250">
    <property type="entry name" value="Forkhead"/>
    <property type="match status" value="1"/>
</dbReference>
<dbReference type="Gene3D" id="1.10.10.10">
    <property type="entry name" value="Winged helix-like DNA-binding domain superfamily/Winged helix DNA-binding domain"/>
    <property type="match status" value="1"/>
</dbReference>
<dbReference type="GO" id="GO:0014028">
    <property type="term" value="P:notochord formation"/>
    <property type="evidence" value="ECO:0007669"/>
    <property type="project" value="Ensembl"/>
</dbReference>
<feature type="domain" description="Fork-head" evidence="4">
    <location>
        <begin position="11"/>
        <end position="111"/>
    </location>
</feature>
<evidence type="ECO:0000256" key="3">
    <source>
        <dbReference type="SAM" id="MobiDB-lite"/>
    </source>
</evidence>
<dbReference type="eggNOG" id="KOG2294">
    <property type="taxonomic scope" value="Eukaryota"/>
</dbReference>
<evidence type="ECO:0000313" key="6">
    <source>
        <dbReference type="Proteomes" id="UP000008672"/>
    </source>
</evidence>
<proteinExistence type="predicted"/>
<name>H3APB2_LATCH</name>
<dbReference type="GO" id="GO:0060971">
    <property type="term" value="P:embryonic heart tube left/right pattern formation"/>
    <property type="evidence" value="ECO:0007669"/>
    <property type="project" value="Ensembl"/>
</dbReference>
<reference evidence="5" key="3">
    <citation type="submission" date="2025-09" db="UniProtKB">
        <authorList>
            <consortium name="Ensembl"/>
        </authorList>
    </citation>
    <scope>IDENTIFICATION</scope>
</reference>
<evidence type="ECO:0000313" key="5">
    <source>
        <dbReference type="Ensembl" id="ENSLACP00000011483.1"/>
    </source>
</evidence>
<reference evidence="6" key="1">
    <citation type="submission" date="2011-08" db="EMBL/GenBank/DDBJ databases">
        <title>The draft genome of Latimeria chalumnae.</title>
        <authorList>
            <person name="Di Palma F."/>
            <person name="Alfoldi J."/>
            <person name="Johnson J."/>
            <person name="Berlin A."/>
            <person name="Gnerre S."/>
            <person name="Jaffe D."/>
            <person name="MacCallum I."/>
            <person name="Young S."/>
            <person name="Walker B.J."/>
            <person name="Lander E."/>
            <person name="Lindblad-Toh K."/>
        </authorList>
    </citation>
    <scope>NUCLEOTIDE SEQUENCE [LARGE SCALE GENOMIC DNA]</scope>
    <source>
        <strain evidence="6">Wild caught</strain>
    </source>
</reference>
<evidence type="ECO:0000256" key="1">
    <source>
        <dbReference type="ARBA" id="ARBA00023125"/>
    </source>
</evidence>
<feature type="DNA-binding region" description="Fork-head" evidence="2">
    <location>
        <begin position="11"/>
        <end position="111"/>
    </location>
</feature>
<dbReference type="Proteomes" id="UP000008672">
    <property type="component" value="Unassembled WGS sequence"/>
</dbReference>
<dbReference type="GO" id="GO:0032525">
    <property type="term" value="P:somite rostral/caudal axis specification"/>
    <property type="evidence" value="ECO:0007669"/>
    <property type="project" value="Ensembl"/>
</dbReference>
<dbReference type="GO" id="GO:0021508">
    <property type="term" value="P:floor plate formation"/>
    <property type="evidence" value="ECO:0007669"/>
    <property type="project" value="Ensembl"/>
</dbReference>
<dbReference type="Ensembl" id="ENSLACT00000011571.1">
    <property type="protein sequence ID" value="ENSLACP00000011483.1"/>
    <property type="gene ID" value="ENSLACG00000010102.1"/>
</dbReference>
<keyword evidence="6" id="KW-1185">Reference proteome</keyword>
<dbReference type="GO" id="GO:0003146">
    <property type="term" value="P:heart jogging"/>
    <property type="evidence" value="ECO:0007669"/>
    <property type="project" value="Ensembl"/>
</dbReference>
<dbReference type="GO" id="GO:0001227">
    <property type="term" value="F:DNA-binding transcription repressor activity, RNA polymerase II-specific"/>
    <property type="evidence" value="ECO:0007669"/>
    <property type="project" value="Ensembl"/>
</dbReference>
<reference evidence="5" key="2">
    <citation type="submission" date="2025-08" db="UniProtKB">
        <authorList>
            <consortium name="Ensembl"/>
        </authorList>
    </citation>
    <scope>IDENTIFICATION</scope>
</reference>
<dbReference type="GeneTree" id="ENSGT00940000159537"/>
<dbReference type="GO" id="GO:0048382">
    <property type="term" value="P:mesendoderm development"/>
    <property type="evidence" value="ECO:0007669"/>
    <property type="project" value="Ensembl"/>
</dbReference>
<sequence length="408" mass="45298">SKKKNYKRYPKPPYSYLAMIAMVIQNSPEKKLKLSQFFKQFLTTILFLLADFLKKKKKKKAQMLSSATCLLKVLKDTSKPQGKGNFWTVDVSCLPLEALKLQKTAISRQKEAFFMEDLTPYVLSREVHKPPSDVPAPMDFSAPQTSSSSLDKENVLGGGGSVVKLESSFAIDSLLHDLRDSSFQRRPQSPQHTDSFSGRTQELRHTAPFCHDSSTPISMVHSNSGYSPSSISLLESWAHLISHPASSSLLTSLASSEELNLRNTYQTHAVAWAWEQRQKQGRLEANSSSSSNSDHLGFSKVLPLPWELPTSYTKYSPHHAVAPPSMGLSTNPYLQFSSNSSFPYYAYQPPTYVSPTYWSLFPGPSTVLQPCHRLPGMADLDSMLQGVPPNKSILDALTPYPSSSSNPA</sequence>
<dbReference type="GO" id="GO:0048854">
    <property type="term" value="P:brain morphogenesis"/>
    <property type="evidence" value="ECO:0007669"/>
    <property type="project" value="Ensembl"/>
</dbReference>
<dbReference type="InParanoid" id="H3APB2"/>
<dbReference type="SUPFAM" id="SSF46785">
    <property type="entry name" value="Winged helix' DNA-binding domain"/>
    <property type="match status" value="1"/>
</dbReference>
<dbReference type="GO" id="GO:0021501">
    <property type="term" value="P:prechordal plate formation"/>
    <property type="evidence" value="ECO:0007669"/>
    <property type="project" value="Ensembl"/>
</dbReference>
<comment type="subcellular location">
    <subcellularLocation>
        <location evidence="2">Nucleus</location>
    </subcellularLocation>
</comment>
<dbReference type="InterPro" id="IPR001766">
    <property type="entry name" value="Fork_head_dom"/>
</dbReference>
<dbReference type="EMBL" id="AFYH01187263">
    <property type="status" value="NOT_ANNOTATED_CDS"/>
    <property type="molecule type" value="Genomic_DNA"/>
</dbReference>
<dbReference type="GO" id="GO:0010159">
    <property type="term" value="P:specification of animal organ position"/>
    <property type="evidence" value="ECO:0007669"/>
    <property type="project" value="Ensembl"/>
</dbReference>
<dbReference type="AlphaFoldDB" id="H3APB2"/>
<dbReference type="HOGENOM" id="CLU_039733_0_0_1"/>
<dbReference type="STRING" id="7897.ENSLACP00000011483"/>
<keyword evidence="1 2" id="KW-0238">DNA-binding</keyword>
<dbReference type="GO" id="GO:0001568">
    <property type="term" value="P:blood vessel development"/>
    <property type="evidence" value="ECO:0007669"/>
    <property type="project" value="Ensembl"/>
</dbReference>
<dbReference type="FunCoup" id="H3APB2">
    <property type="interactions" value="336"/>
</dbReference>
<dbReference type="GO" id="GO:0007179">
    <property type="term" value="P:transforming growth factor beta receptor signaling pathway"/>
    <property type="evidence" value="ECO:0007669"/>
    <property type="project" value="TreeGrafter"/>
</dbReference>
<dbReference type="PANTHER" id="PTHR47316:SF1">
    <property type="entry name" value="FORKHEAD BOX PROTEIN H1"/>
    <property type="match status" value="1"/>
</dbReference>
<dbReference type="GO" id="GO:0048327">
    <property type="term" value="P:axial mesodermal cell fate specification"/>
    <property type="evidence" value="ECO:0007669"/>
    <property type="project" value="Ensembl"/>
</dbReference>
<feature type="region of interest" description="Disordered" evidence="3">
    <location>
        <begin position="181"/>
        <end position="201"/>
    </location>
</feature>
<dbReference type="InterPro" id="IPR036388">
    <property type="entry name" value="WH-like_DNA-bd_sf"/>
</dbReference>
<evidence type="ECO:0000259" key="4">
    <source>
        <dbReference type="PROSITE" id="PS50039"/>
    </source>
</evidence>
<dbReference type="EMBL" id="AFYH01187264">
    <property type="status" value="NOT_ANNOTATED_CDS"/>
    <property type="molecule type" value="Genomic_DNA"/>
</dbReference>
<dbReference type="GO" id="GO:0009953">
    <property type="term" value="P:dorsal/ventral pattern formation"/>
    <property type="evidence" value="ECO:0007669"/>
    <property type="project" value="Ensembl"/>
</dbReference>
<protein>
    <submittedName>
        <fullName evidence="5">Forkhead box H1</fullName>
    </submittedName>
</protein>
<dbReference type="PANTHER" id="PTHR47316">
    <property type="entry name" value="FORKHEAD BOX PROTEIN H1"/>
    <property type="match status" value="1"/>
</dbReference>
<dbReference type="GO" id="GO:0060063">
    <property type="term" value="P:Spemann organizer formation at the embryonic shield"/>
    <property type="evidence" value="ECO:0007669"/>
    <property type="project" value="Ensembl"/>
</dbReference>
<dbReference type="GO" id="GO:0030510">
    <property type="term" value="P:regulation of BMP signaling pathway"/>
    <property type="evidence" value="ECO:0007669"/>
    <property type="project" value="Ensembl"/>
</dbReference>
<dbReference type="GO" id="GO:0032444">
    <property type="term" value="C:activin responsive factor complex"/>
    <property type="evidence" value="ECO:0007669"/>
    <property type="project" value="TreeGrafter"/>
</dbReference>
<evidence type="ECO:0000256" key="2">
    <source>
        <dbReference type="PROSITE-ProRule" id="PRU00089"/>
    </source>
</evidence>
<dbReference type="InterPro" id="IPR052327">
    <property type="entry name" value="Activin_resp_transcr_regulator"/>
</dbReference>
<dbReference type="GO" id="GO:0001228">
    <property type="term" value="F:DNA-binding transcription activator activity, RNA polymerase II-specific"/>
    <property type="evidence" value="ECO:0007669"/>
    <property type="project" value="TreeGrafter"/>
</dbReference>
<dbReference type="GO" id="GO:0001706">
    <property type="term" value="P:endoderm formation"/>
    <property type="evidence" value="ECO:0007669"/>
    <property type="project" value="Ensembl"/>
</dbReference>
<feature type="region of interest" description="Disordered" evidence="3">
    <location>
        <begin position="130"/>
        <end position="152"/>
    </location>
</feature>
<dbReference type="OMA" id="QCPPSNS"/>
<dbReference type="SMART" id="SM00339">
    <property type="entry name" value="FH"/>
    <property type="match status" value="1"/>
</dbReference>
<keyword evidence="2" id="KW-0539">Nucleus</keyword>
<dbReference type="PROSITE" id="PS50039">
    <property type="entry name" value="FORK_HEAD_3"/>
    <property type="match status" value="1"/>
</dbReference>
<accession>H3APB2</accession>
<dbReference type="GO" id="GO:0042074">
    <property type="term" value="P:cell migration involved in gastrulation"/>
    <property type="evidence" value="ECO:0007669"/>
    <property type="project" value="Ensembl"/>
</dbReference>
<dbReference type="GO" id="GO:0000785">
    <property type="term" value="C:chromatin"/>
    <property type="evidence" value="ECO:0007669"/>
    <property type="project" value="Ensembl"/>
</dbReference>
<dbReference type="InterPro" id="IPR036390">
    <property type="entry name" value="WH_DNA-bd_sf"/>
</dbReference>
<dbReference type="GO" id="GO:0021854">
    <property type="term" value="P:hypothalamus development"/>
    <property type="evidence" value="ECO:0007669"/>
    <property type="project" value="Ensembl"/>
</dbReference>
<dbReference type="GO" id="GO:0046332">
    <property type="term" value="F:SMAD binding"/>
    <property type="evidence" value="ECO:0007669"/>
    <property type="project" value="Ensembl"/>
</dbReference>
<dbReference type="GO" id="GO:0000977">
    <property type="term" value="F:RNA polymerase II transcription regulatory region sequence-specific DNA binding"/>
    <property type="evidence" value="ECO:0007669"/>
    <property type="project" value="Ensembl"/>
</dbReference>
<organism evidence="5 6">
    <name type="scientific">Latimeria chalumnae</name>
    <name type="common">Coelacanth</name>
    <dbReference type="NCBI Taxonomy" id="7897"/>
    <lineage>
        <taxon>Eukaryota</taxon>
        <taxon>Metazoa</taxon>
        <taxon>Chordata</taxon>
        <taxon>Craniata</taxon>
        <taxon>Vertebrata</taxon>
        <taxon>Euteleostomi</taxon>
        <taxon>Coelacanthiformes</taxon>
        <taxon>Coelacanthidae</taxon>
        <taxon>Latimeria</taxon>
    </lineage>
</organism>
<dbReference type="GO" id="GO:0001947">
    <property type="term" value="P:heart looping"/>
    <property type="evidence" value="ECO:0007669"/>
    <property type="project" value="Ensembl"/>
</dbReference>
<feature type="compositionally biased region" description="Polar residues" evidence="3">
    <location>
        <begin position="184"/>
        <end position="200"/>
    </location>
</feature>
<dbReference type="GO" id="GO:0046619">
    <property type="term" value="P:lens placode formation involved in camera-type eye formation"/>
    <property type="evidence" value="ECO:0007669"/>
    <property type="project" value="Ensembl"/>
</dbReference>